<keyword evidence="6 13" id="KW-1133">Transmembrane helix</keyword>
<feature type="domain" description="Disintegrin" evidence="16">
    <location>
        <begin position="430"/>
        <end position="516"/>
    </location>
</feature>
<dbReference type="PROSITE" id="PS50026">
    <property type="entry name" value="EGF_3"/>
    <property type="match status" value="1"/>
</dbReference>
<keyword evidence="7 13" id="KW-0472">Membrane</keyword>
<keyword evidence="8 11" id="KW-1015">Disulfide bond</keyword>
<evidence type="ECO:0000313" key="18">
    <source>
        <dbReference type="EMBL" id="KAH0620690.1"/>
    </source>
</evidence>
<sequence length="750" mass="85362">MVNRSSWLLLLILWNVLNEVANQKPPQGFMYASYEVTIPKKMMPRYGQEETLEVAYHLQIEGKGYMVNLRQKRDFVPKTLPVFTYTKHGDLQVDYPFVKNDCFYQGYMEGKSPSQVTLSACSGGFRGFFQFDNMTYEIEPVPASPAFQHVVYRLEEMENAVRMKCGLTEEMQKHQKTTIQYTENGEKEKEGTVCMSCALTEEEQRHQETMMQDIKYGVAESASRGNWWPHTRYVKVAIVVEHERYVKFGRNETLIAIQVLDIVHLSNSFYEPLSVQLFVAGLEIWSEKNLIDVADTIDKTLDSFNKWRTNSLNNHLENDVGHLFVYKYFGFYLGLAFEGAICNKHWASAVESYMDHSLFFFSYIFAHELGHNLGMKHDEEYCRCDRRDCIMAAYHSYSDKFSNCSYSEYFKFRNSGCLLIPPDPDKIYKLEYCGNKVVENGEQCDCGSKAQCELDPCCQYNCMFRVGVTCAFGKCCSKCQYLPAHSLCREKNSICDLPEYCNGTSDLCPEDVYVQDGAPCIDGAYCYHGNCTTQNMQCKMIFGKKAVTASEICFRNMNMQGDRFGNCGLKHGKYTKCGPEHILCGRILCENVHMLPFLEEHNTLIQTAIGNKECWSTDYHSGVEISDTGKVRDGTPCGTDMMCIDGKCLSVSLLKYDCNVTKCHNRGICNSRKNCHCDYGWAPPKCLNEGYGGSIDSGPPPPKPHSTSSIVGAVFLFFLAAVAVCLVVGSCLIYQFRRRRTTLDPKESPE</sequence>
<dbReference type="InterPro" id="IPR024079">
    <property type="entry name" value="MetalloPept_cat_dom_sf"/>
</dbReference>
<evidence type="ECO:0000256" key="13">
    <source>
        <dbReference type="SAM" id="Phobius"/>
    </source>
</evidence>
<comment type="caution">
    <text evidence="18">The sequence shown here is derived from an EMBL/GenBank/DDBJ whole genome shotgun (WGS) entry which is preliminary data.</text>
</comment>
<reference evidence="18 19" key="1">
    <citation type="journal article" date="2022" name="Gigascience">
        <title>A chromosome-level genome assembly and annotation of the desert horned lizard, Phrynosoma platyrhinos, provides insight into chromosomal rearrangements among reptiles.</title>
        <authorList>
            <person name="Koochekian N."/>
            <person name="Ascanio A."/>
            <person name="Farleigh K."/>
            <person name="Card D.C."/>
            <person name="Schield D.R."/>
            <person name="Castoe T.A."/>
            <person name="Jezkova T."/>
        </authorList>
    </citation>
    <scope>NUCLEOTIDE SEQUENCE [LARGE SCALE GENOMIC DNA]</scope>
    <source>
        <strain evidence="18">NK-2021</strain>
    </source>
</reference>
<dbReference type="SMART" id="SM00050">
    <property type="entry name" value="DISIN"/>
    <property type="match status" value="1"/>
</dbReference>
<feature type="binding site" evidence="12">
    <location>
        <position position="371"/>
    </location>
    <ligand>
        <name>Zn(2+)</name>
        <dbReference type="ChEBI" id="CHEBI:29105"/>
        <note>catalytic</note>
    </ligand>
</feature>
<evidence type="ECO:0000256" key="11">
    <source>
        <dbReference type="PROSITE-ProRule" id="PRU00076"/>
    </source>
</evidence>
<evidence type="ECO:0000259" key="16">
    <source>
        <dbReference type="PROSITE" id="PS50214"/>
    </source>
</evidence>
<evidence type="ECO:0000256" key="8">
    <source>
        <dbReference type="ARBA" id="ARBA00023157"/>
    </source>
</evidence>
<proteinExistence type="predicted"/>
<feature type="transmembrane region" description="Helical" evidence="13">
    <location>
        <begin position="710"/>
        <end position="734"/>
    </location>
</feature>
<feature type="chain" id="PRO_5046617346" description="Disintegrin and metalloproteinase domain-containing protein 20-like" evidence="14">
    <location>
        <begin position="24"/>
        <end position="750"/>
    </location>
</feature>
<evidence type="ECO:0000256" key="9">
    <source>
        <dbReference type="ARBA" id="ARBA00023240"/>
    </source>
</evidence>
<dbReference type="PROSITE" id="PS00427">
    <property type="entry name" value="DISINTEGRIN_1"/>
    <property type="match status" value="1"/>
</dbReference>
<feature type="disulfide bond" evidence="10">
    <location>
        <begin position="488"/>
        <end position="508"/>
    </location>
</feature>
<dbReference type="InterPro" id="IPR018358">
    <property type="entry name" value="Disintegrin_CS"/>
</dbReference>
<dbReference type="PANTHER" id="PTHR11905">
    <property type="entry name" value="ADAM A DISINTEGRIN AND METALLOPROTEASE DOMAIN"/>
    <property type="match status" value="1"/>
</dbReference>
<keyword evidence="14" id="KW-0732">Signal</keyword>
<feature type="disulfide bond" evidence="12">
    <location>
        <begin position="384"/>
        <end position="389"/>
    </location>
</feature>
<dbReference type="InterPro" id="IPR006586">
    <property type="entry name" value="ADAM_Cys-rich"/>
</dbReference>
<evidence type="ECO:0000256" key="14">
    <source>
        <dbReference type="SAM" id="SignalP"/>
    </source>
</evidence>
<feature type="signal peptide" evidence="14">
    <location>
        <begin position="1"/>
        <end position="23"/>
    </location>
</feature>
<gene>
    <name evidence="18" type="ORF">JD844_021372</name>
</gene>
<dbReference type="PROSITE" id="PS50214">
    <property type="entry name" value="DISINTEGRIN_2"/>
    <property type="match status" value="1"/>
</dbReference>
<evidence type="ECO:0000256" key="7">
    <source>
        <dbReference type="ARBA" id="ARBA00023136"/>
    </source>
</evidence>
<comment type="subcellular location">
    <subcellularLocation>
        <location evidence="1">Membrane</location>
        <topology evidence="1">Single-pass type I membrane protein</topology>
    </subcellularLocation>
    <subcellularLocation>
        <location evidence="2">Secreted</location>
    </subcellularLocation>
</comment>
<accession>A0ABQ7STU4</accession>
<evidence type="ECO:0000256" key="4">
    <source>
        <dbReference type="ARBA" id="ARBA00022656"/>
    </source>
</evidence>
<keyword evidence="3" id="KW-0964">Secreted</keyword>
<dbReference type="InterPro" id="IPR001762">
    <property type="entry name" value="Disintegrin_dom"/>
</dbReference>
<evidence type="ECO:0000256" key="3">
    <source>
        <dbReference type="ARBA" id="ARBA00022525"/>
    </source>
</evidence>
<dbReference type="PROSITE" id="PS01186">
    <property type="entry name" value="EGF_2"/>
    <property type="match status" value="1"/>
</dbReference>
<protein>
    <recommendedName>
        <fullName evidence="20">Disintegrin and metalloproteinase domain-containing protein 20-like</fullName>
    </recommendedName>
</protein>
<dbReference type="Proteomes" id="UP000826234">
    <property type="component" value="Unassembled WGS sequence"/>
</dbReference>
<dbReference type="Pfam" id="PF00200">
    <property type="entry name" value="Disintegrin"/>
    <property type="match status" value="1"/>
</dbReference>
<dbReference type="SUPFAM" id="SSF55486">
    <property type="entry name" value="Metalloproteases ('zincins'), catalytic domain"/>
    <property type="match status" value="1"/>
</dbReference>
<dbReference type="InterPro" id="IPR034027">
    <property type="entry name" value="Reprolysin_adamalysin"/>
</dbReference>
<evidence type="ECO:0008006" key="20">
    <source>
        <dbReference type="Google" id="ProtNLM"/>
    </source>
</evidence>
<dbReference type="CDD" id="cd04269">
    <property type="entry name" value="ZnMc_adamalysin_II_like"/>
    <property type="match status" value="1"/>
</dbReference>
<keyword evidence="11" id="KW-0245">EGF-like domain</keyword>
<dbReference type="Pfam" id="PF08516">
    <property type="entry name" value="ADAM_CR"/>
    <property type="match status" value="1"/>
</dbReference>
<dbReference type="SMART" id="SM00608">
    <property type="entry name" value="ACR"/>
    <property type="match status" value="1"/>
</dbReference>
<dbReference type="Gene3D" id="4.10.70.10">
    <property type="entry name" value="Disintegrin domain"/>
    <property type="match status" value="1"/>
</dbReference>
<evidence type="ECO:0000256" key="5">
    <source>
        <dbReference type="ARBA" id="ARBA00022692"/>
    </source>
</evidence>
<dbReference type="PROSITE" id="PS50215">
    <property type="entry name" value="ADAM_MEPRO"/>
    <property type="match status" value="1"/>
</dbReference>
<feature type="binding site" evidence="12">
    <location>
        <position position="367"/>
    </location>
    <ligand>
        <name>Zn(2+)</name>
        <dbReference type="ChEBI" id="CHEBI:29105"/>
        <note>catalytic</note>
    </ligand>
</feature>
<dbReference type="InterPro" id="IPR001590">
    <property type="entry name" value="Peptidase_M12B"/>
</dbReference>
<name>A0ABQ7STU4_PHRPL</name>
<evidence type="ECO:0000259" key="17">
    <source>
        <dbReference type="PROSITE" id="PS50215"/>
    </source>
</evidence>
<keyword evidence="19" id="KW-1185">Reference proteome</keyword>
<dbReference type="InterPro" id="IPR002870">
    <property type="entry name" value="Peptidase_M12B_N"/>
</dbReference>
<evidence type="ECO:0000256" key="12">
    <source>
        <dbReference type="PROSITE-ProRule" id="PRU00276"/>
    </source>
</evidence>
<feature type="domain" description="EGF-like" evidence="15">
    <location>
        <begin position="654"/>
        <end position="687"/>
    </location>
</feature>
<dbReference type="InterPro" id="IPR036436">
    <property type="entry name" value="Disintegrin_dom_sf"/>
</dbReference>
<keyword evidence="5 13" id="KW-0812">Transmembrane</keyword>
<keyword evidence="12" id="KW-0862">Zinc</keyword>
<dbReference type="InterPro" id="IPR000742">
    <property type="entry name" value="EGF"/>
</dbReference>
<keyword evidence="9" id="KW-1199">Hemostasis impairing toxin</keyword>
<dbReference type="Pfam" id="PF01562">
    <property type="entry name" value="Pep_M12B_propep"/>
    <property type="match status" value="1"/>
</dbReference>
<feature type="active site" evidence="12">
    <location>
        <position position="368"/>
    </location>
</feature>
<feature type="domain" description="Peptidase M12B" evidence="17">
    <location>
        <begin position="232"/>
        <end position="412"/>
    </location>
</feature>
<comment type="caution">
    <text evidence="11">Lacks conserved residue(s) required for the propagation of feature annotation.</text>
</comment>
<evidence type="ECO:0000256" key="2">
    <source>
        <dbReference type="ARBA" id="ARBA00004613"/>
    </source>
</evidence>
<feature type="disulfide bond" evidence="11">
    <location>
        <begin position="677"/>
        <end position="686"/>
    </location>
</feature>
<evidence type="ECO:0000256" key="10">
    <source>
        <dbReference type="PROSITE-ProRule" id="PRU00068"/>
    </source>
</evidence>
<organism evidence="18 19">
    <name type="scientific">Phrynosoma platyrhinos</name>
    <name type="common">Desert horned lizard</name>
    <dbReference type="NCBI Taxonomy" id="52577"/>
    <lineage>
        <taxon>Eukaryota</taxon>
        <taxon>Metazoa</taxon>
        <taxon>Chordata</taxon>
        <taxon>Craniata</taxon>
        <taxon>Vertebrata</taxon>
        <taxon>Euteleostomi</taxon>
        <taxon>Lepidosauria</taxon>
        <taxon>Squamata</taxon>
        <taxon>Bifurcata</taxon>
        <taxon>Unidentata</taxon>
        <taxon>Episquamata</taxon>
        <taxon>Toxicofera</taxon>
        <taxon>Iguania</taxon>
        <taxon>Phrynosomatidae</taxon>
        <taxon>Phrynosomatinae</taxon>
        <taxon>Phrynosoma</taxon>
    </lineage>
</organism>
<evidence type="ECO:0000259" key="15">
    <source>
        <dbReference type="PROSITE" id="PS50026"/>
    </source>
</evidence>
<dbReference type="Gene3D" id="3.40.390.10">
    <property type="entry name" value="Collagenase (Catalytic Domain)"/>
    <property type="match status" value="1"/>
</dbReference>
<evidence type="ECO:0000256" key="6">
    <source>
        <dbReference type="ARBA" id="ARBA00022989"/>
    </source>
</evidence>
<evidence type="ECO:0000256" key="1">
    <source>
        <dbReference type="ARBA" id="ARBA00004479"/>
    </source>
</evidence>
<evidence type="ECO:0000313" key="19">
    <source>
        <dbReference type="Proteomes" id="UP000826234"/>
    </source>
</evidence>
<dbReference type="SUPFAM" id="SSF57552">
    <property type="entry name" value="Blood coagulation inhibitor (disintegrin)"/>
    <property type="match status" value="1"/>
</dbReference>
<dbReference type="PANTHER" id="PTHR11905:SF251">
    <property type="entry name" value="MEDIATOR COMPLEX SUBUNIT 6"/>
    <property type="match status" value="1"/>
</dbReference>
<keyword evidence="12" id="KW-0479">Metal-binding</keyword>
<dbReference type="EMBL" id="JAIPUX010003289">
    <property type="protein sequence ID" value="KAH0620690.1"/>
    <property type="molecule type" value="Genomic_DNA"/>
</dbReference>
<feature type="binding site" evidence="12">
    <location>
        <position position="377"/>
    </location>
    <ligand>
        <name>Zn(2+)</name>
        <dbReference type="ChEBI" id="CHEBI:29105"/>
        <note>catalytic</note>
    </ligand>
</feature>
<dbReference type="Pfam" id="PF01421">
    <property type="entry name" value="Reprolysin"/>
    <property type="match status" value="1"/>
</dbReference>
<keyword evidence="4" id="KW-0800">Toxin</keyword>